<dbReference type="InterPro" id="IPR009776">
    <property type="entry name" value="Spore_0_M"/>
</dbReference>
<reference evidence="1" key="1">
    <citation type="journal article" date="2013" name="Int. J. Syst. Evol. Microbiol.">
        <title>Polycladomyces abyssicola gen. nov., sp. nov., a thermophilic filamentous bacterium isolated from hemipelagic sediment.</title>
        <authorList>
            <person name="Tsubouchi T."/>
            <person name="Shimane Y."/>
            <person name="Mori K."/>
            <person name="Usui K."/>
            <person name="Hiraki T."/>
            <person name="Tame A."/>
            <person name="Uematsu K."/>
            <person name="Maruyama T."/>
            <person name="Hatada Y."/>
        </authorList>
    </citation>
    <scope>NUCLEOTIDE SEQUENCE</scope>
    <source>
        <strain evidence="1">JIR-001</strain>
    </source>
</reference>
<accession>A0A8D5UGW7</accession>
<dbReference type="PANTHER" id="PTHR40053:SF1">
    <property type="entry name" value="SPORULATION-CONTROL PROTEIN SPO0M"/>
    <property type="match status" value="1"/>
</dbReference>
<dbReference type="RefSeq" id="WP_212773304.1">
    <property type="nucleotide sequence ID" value="NZ_AP024601.1"/>
</dbReference>
<dbReference type="PANTHER" id="PTHR40053">
    <property type="entry name" value="SPORULATION-CONTROL PROTEIN SPO0M"/>
    <property type="match status" value="1"/>
</dbReference>
<protein>
    <submittedName>
        <fullName evidence="1">Sporulation-control protein spo0M</fullName>
    </submittedName>
</protein>
<gene>
    <name evidence="1" type="primary">spo0M_3</name>
    <name evidence="1" type="ORF">JIR001_28130</name>
</gene>
<proteinExistence type="predicted"/>
<reference evidence="1" key="2">
    <citation type="journal article" date="2021" name="Microbiol. Resour. Announc.">
        <title>Complete Genome Sequence of Polycladomyces abyssicola JIR-001T, Isolated from Hemipelagic Sediment in Deep Seawater.</title>
        <authorList>
            <person name="Tsubouchi T."/>
            <person name="Kaneko Y."/>
        </authorList>
    </citation>
    <scope>NUCLEOTIDE SEQUENCE</scope>
    <source>
        <strain evidence="1">JIR-001</strain>
    </source>
</reference>
<organism evidence="1 2">
    <name type="scientific">Polycladomyces abyssicola</name>
    <dbReference type="NCBI Taxonomy" id="1125966"/>
    <lineage>
        <taxon>Bacteria</taxon>
        <taxon>Bacillati</taxon>
        <taxon>Bacillota</taxon>
        <taxon>Bacilli</taxon>
        <taxon>Bacillales</taxon>
        <taxon>Thermoactinomycetaceae</taxon>
        <taxon>Polycladomyces</taxon>
    </lineage>
</organism>
<dbReference type="Proteomes" id="UP000677436">
    <property type="component" value="Chromosome"/>
</dbReference>
<evidence type="ECO:0000313" key="2">
    <source>
        <dbReference type="Proteomes" id="UP000677436"/>
    </source>
</evidence>
<dbReference type="AlphaFoldDB" id="A0A8D5UGW7"/>
<dbReference type="Pfam" id="PF07070">
    <property type="entry name" value="Spo0M"/>
    <property type="match status" value="1"/>
</dbReference>
<keyword evidence="2" id="KW-1185">Reference proteome</keyword>
<dbReference type="KEGG" id="pabs:JIR001_28130"/>
<dbReference type="EMBL" id="AP024601">
    <property type="protein sequence ID" value="BCU83030.1"/>
    <property type="molecule type" value="Genomic_DNA"/>
</dbReference>
<evidence type="ECO:0000313" key="1">
    <source>
        <dbReference type="EMBL" id="BCU83030.1"/>
    </source>
</evidence>
<name>A0A8D5UGW7_9BACL</name>
<sequence length="257" mass="28613">MFKTLLASLGVGAAKIDLILDDDTVTMGQPVNGKLVLTGGNVEQKIEKLTVEFHVTSAFQRGDQTIYVDDTVSTIPVTMDAFTIHSGEVQEFSFSFVCPAYLPVSLVRTRYDFRSNLAIVAGVDAKDRDAVVVRPQGLLRNLLEGFQRLGFIPISEGYTGIRNGGVQFIQFQPTDWMRGQFDEVVFSYSPARTQERIEGHFELDKKTHGLIGMLADQLDLDEKKGFFRFEAAELASVERAADTIKRFIERHAQGLIG</sequence>